<evidence type="ECO:0000313" key="1">
    <source>
        <dbReference type="EMBL" id="CAD7397841.1"/>
    </source>
</evidence>
<accession>A0A7R9CKH8</accession>
<organism evidence="1">
    <name type="scientific">Timema poppense</name>
    <name type="common">Walking stick</name>
    <dbReference type="NCBI Taxonomy" id="170557"/>
    <lineage>
        <taxon>Eukaryota</taxon>
        <taxon>Metazoa</taxon>
        <taxon>Ecdysozoa</taxon>
        <taxon>Arthropoda</taxon>
        <taxon>Hexapoda</taxon>
        <taxon>Insecta</taxon>
        <taxon>Pterygota</taxon>
        <taxon>Neoptera</taxon>
        <taxon>Polyneoptera</taxon>
        <taxon>Phasmatodea</taxon>
        <taxon>Timematodea</taxon>
        <taxon>Timematoidea</taxon>
        <taxon>Timematidae</taxon>
        <taxon>Timema</taxon>
    </lineage>
</organism>
<proteinExistence type="predicted"/>
<dbReference type="EMBL" id="OD000484">
    <property type="protein sequence ID" value="CAD7397841.1"/>
    <property type="molecule type" value="Genomic_DNA"/>
</dbReference>
<dbReference type="AlphaFoldDB" id="A0A7R9CKH8"/>
<sequence>MGGQIMKNVQKISSNEMESQDEVDNSTAHLDKDMATRSGLVSVLGNLGTVLYYTMGFLHPTSVFSFFTRLLQHLENLTSDQELSSADDIETATLHPSSDSAPCESYLLESQSSRMRSLSLPCDCRMRLVQSWSVAVIAVRLSQAASAVMQHLMDEWVPAPVIPPTSSPYPSTKSLESVVPRSIPDPVIGHRLVYNIQSVLIDEYFKGSPSSAWSSDIISSVPSDRPPTMPSRRLGIGINYEWLTSVHPTQYFHLVQVRFNWIHKLKVQVHHHNPAGASSQLHTRYPLRSPPLNYSVASNPSILILDLTCIATGGSLSESSQTLQMLVNPWGLIVTFWTCDISVEDASSEFPVEMNFLFLNSFSSQLLPSPHRS</sequence>
<name>A0A7R9CKH8_TIMPO</name>
<gene>
    <name evidence="1" type="ORF">TPSB3V08_LOCUS1390</name>
</gene>
<protein>
    <submittedName>
        <fullName evidence="1">Uncharacterized protein</fullName>
    </submittedName>
</protein>
<reference evidence="1" key="1">
    <citation type="submission" date="2020-11" db="EMBL/GenBank/DDBJ databases">
        <authorList>
            <person name="Tran Van P."/>
        </authorList>
    </citation>
    <scope>NUCLEOTIDE SEQUENCE</scope>
</reference>